<dbReference type="Proteomes" id="UP001500979">
    <property type="component" value="Unassembled WGS sequence"/>
</dbReference>
<sequence>MADRNSGTGDRDGLISLSRGSCYWPGCGVPVLVFVNDRPKLNLRIAHIRTSGDGPRSKPNMPSVERDSFANLVLLCQPHAAVVGEEERPADLLLRWKQEREAPETEALAGLRGVTESRLEEILAEAVESRDAQISDALDRLQEVDSEAAGVLRGFVDEIKAARRPGLSPGAVDVLDSAAHRLRNLDESAIALNSAARKLRDVNEAAHLLDSAAHRLREIPELIAEMESVRRAVRRAHDR</sequence>
<keyword evidence="2" id="KW-1185">Reference proteome</keyword>
<protein>
    <recommendedName>
        <fullName evidence="3">HNH endonuclease</fullName>
    </recommendedName>
</protein>
<comment type="caution">
    <text evidence="1">The sequence shown here is derived from an EMBL/GenBank/DDBJ whole genome shotgun (WGS) entry which is preliminary data.</text>
</comment>
<accession>A0ABN3V0L1</accession>
<evidence type="ECO:0000313" key="1">
    <source>
        <dbReference type="EMBL" id="GAA2773166.1"/>
    </source>
</evidence>
<proteinExistence type="predicted"/>
<reference evidence="1 2" key="1">
    <citation type="journal article" date="2019" name="Int. J. Syst. Evol. Microbiol.">
        <title>The Global Catalogue of Microorganisms (GCM) 10K type strain sequencing project: providing services to taxonomists for standard genome sequencing and annotation.</title>
        <authorList>
            <consortium name="The Broad Institute Genomics Platform"/>
            <consortium name="The Broad Institute Genome Sequencing Center for Infectious Disease"/>
            <person name="Wu L."/>
            <person name="Ma J."/>
        </authorList>
    </citation>
    <scope>NUCLEOTIDE SEQUENCE [LARGE SCALE GENOMIC DNA]</scope>
    <source>
        <strain evidence="1 2">JCM 9383</strain>
    </source>
</reference>
<evidence type="ECO:0008006" key="3">
    <source>
        <dbReference type="Google" id="ProtNLM"/>
    </source>
</evidence>
<dbReference type="EMBL" id="BAAAUX010000001">
    <property type="protein sequence ID" value="GAA2773166.1"/>
    <property type="molecule type" value="Genomic_DNA"/>
</dbReference>
<evidence type="ECO:0000313" key="2">
    <source>
        <dbReference type="Proteomes" id="UP001500979"/>
    </source>
</evidence>
<gene>
    <name evidence="1" type="ORF">GCM10010470_00980</name>
</gene>
<organism evidence="1 2">
    <name type="scientific">Saccharopolyspora taberi</name>
    <dbReference type="NCBI Taxonomy" id="60895"/>
    <lineage>
        <taxon>Bacteria</taxon>
        <taxon>Bacillati</taxon>
        <taxon>Actinomycetota</taxon>
        <taxon>Actinomycetes</taxon>
        <taxon>Pseudonocardiales</taxon>
        <taxon>Pseudonocardiaceae</taxon>
        <taxon>Saccharopolyspora</taxon>
    </lineage>
</organism>
<name>A0ABN3V0L1_9PSEU</name>